<keyword evidence="1" id="KW-0732">Signal</keyword>
<evidence type="ECO:0000256" key="1">
    <source>
        <dbReference type="SAM" id="SignalP"/>
    </source>
</evidence>
<dbReference type="OrthoDB" id="406800at2759"/>
<protein>
    <recommendedName>
        <fullName evidence="2">Follistatin-like domain-containing protein</fullName>
    </recommendedName>
</protein>
<dbReference type="EMBL" id="VIIS01000565">
    <property type="protein sequence ID" value="KAF0307514.1"/>
    <property type="molecule type" value="Genomic_DNA"/>
</dbReference>
<dbReference type="Proteomes" id="UP000440578">
    <property type="component" value="Unassembled WGS sequence"/>
</dbReference>
<feature type="domain" description="Follistatin-like" evidence="2">
    <location>
        <begin position="66"/>
        <end position="88"/>
    </location>
</feature>
<evidence type="ECO:0000313" key="4">
    <source>
        <dbReference type="Proteomes" id="UP000440578"/>
    </source>
</evidence>
<feature type="signal peptide" evidence="1">
    <location>
        <begin position="1"/>
        <end position="20"/>
    </location>
</feature>
<sequence>MKLSTAVLLVLALCVASAAAGAPSKKLLAALQQGPGGETCADIKCAAGEICSELPDGPDCVPDVPSCEGFFCQRGTNCYIRDGSPTCLPNTCEVRECDKGLTCIDTPDGALCRRGKPKLGCDSKKYCPPNSICKNIDAKGAHCVKI</sequence>
<reference evidence="3 4" key="1">
    <citation type="submission" date="2019-07" db="EMBL/GenBank/DDBJ databases">
        <title>Draft genome assembly of a fouling barnacle, Amphibalanus amphitrite (Darwin, 1854): The first reference genome for Thecostraca.</title>
        <authorList>
            <person name="Kim W."/>
        </authorList>
    </citation>
    <scope>NUCLEOTIDE SEQUENCE [LARGE SCALE GENOMIC DNA]</scope>
    <source>
        <strain evidence="3">SNU_AA5</strain>
        <tissue evidence="3">Soma without cirri and trophi</tissue>
    </source>
</reference>
<comment type="caution">
    <text evidence="3">The sequence shown here is derived from an EMBL/GenBank/DDBJ whole genome shotgun (WGS) entry which is preliminary data.</text>
</comment>
<feature type="chain" id="PRO_5025468881" description="Follistatin-like domain-containing protein" evidence="1">
    <location>
        <begin position="21"/>
        <end position="146"/>
    </location>
</feature>
<gene>
    <name evidence="3" type="ORF">FJT64_021159</name>
</gene>
<organism evidence="3 4">
    <name type="scientific">Amphibalanus amphitrite</name>
    <name type="common">Striped barnacle</name>
    <name type="synonym">Balanus amphitrite</name>
    <dbReference type="NCBI Taxonomy" id="1232801"/>
    <lineage>
        <taxon>Eukaryota</taxon>
        <taxon>Metazoa</taxon>
        <taxon>Ecdysozoa</taxon>
        <taxon>Arthropoda</taxon>
        <taxon>Crustacea</taxon>
        <taxon>Multicrustacea</taxon>
        <taxon>Cirripedia</taxon>
        <taxon>Thoracica</taxon>
        <taxon>Thoracicalcarea</taxon>
        <taxon>Balanomorpha</taxon>
        <taxon>Balanoidea</taxon>
        <taxon>Balanidae</taxon>
        <taxon>Amphibalaninae</taxon>
        <taxon>Amphibalanus</taxon>
    </lineage>
</organism>
<dbReference type="AlphaFoldDB" id="A0A6A4WUK7"/>
<feature type="domain" description="Follistatin-like" evidence="2">
    <location>
        <begin position="39"/>
        <end position="61"/>
    </location>
</feature>
<evidence type="ECO:0000259" key="2">
    <source>
        <dbReference type="SMART" id="SM00274"/>
    </source>
</evidence>
<evidence type="ECO:0000313" key="3">
    <source>
        <dbReference type="EMBL" id="KAF0307514.1"/>
    </source>
</evidence>
<name>A0A6A4WUK7_AMPAM</name>
<accession>A0A6A4WUK7</accession>
<dbReference type="InterPro" id="IPR003645">
    <property type="entry name" value="Fol_N"/>
</dbReference>
<dbReference type="SMART" id="SM00274">
    <property type="entry name" value="FOLN"/>
    <property type="match status" value="2"/>
</dbReference>
<proteinExistence type="predicted"/>
<keyword evidence="4" id="KW-1185">Reference proteome</keyword>